<proteinExistence type="predicted"/>
<dbReference type="EMBL" id="BAABGY010000001">
    <property type="protein sequence ID" value="GAA4318055.1"/>
    <property type="molecule type" value="Genomic_DNA"/>
</dbReference>
<dbReference type="RefSeq" id="WP_345252720.1">
    <property type="nucleotide sequence ID" value="NZ_BAABGY010000001.1"/>
</dbReference>
<organism evidence="1 2">
    <name type="scientific">Flaviaesturariibacter amylovorans</name>
    <dbReference type="NCBI Taxonomy" id="1084520"/>
    <lineage>
        <taxon>Bacteria</taxon>
        <taxon>Pseudomonadati</taxon>
        <taxon>Bacteroidota</taxon>
        <taxon>Chitinophagia</taxon>
        <taxon>Chitinophagales</taxon>
        <taxon>Chitinophagaceae</taxon>
        <taxon>Flaviaestuariibacter</taxon>
    </lineage>
</organism>
<name>A0ABP8G641_9BACT</name>
<accession>A0ABP8G641</accession>
<dbReference type="Proteomes" id="UP001501725">
    <property type="component" value="Unassembled WGS sequence"/>
</dbReference>
<evidence type="ECO:0008006" key="3">
    <source>
        <dbReference type="Google" id="ProtNLM"/>
    </source>
</evidence>
<evidence type="ECO:0000313" key="1">
    <source>
        <dbReference type="EMBL" id="GAA4318055.1"/>
    </source>
</evidence>
<comment type="caution">
    <text evidence="1">The sequence shown here is derived from an EMBL/GenBank/DDBJ whole genome shotgun (WGS) entry which is preliminary data.</text>
</comment>
<reference evidence="2" key="1">
    <citation type="journal article" date="2019" name="Int. J. Syst. Evol. Microbiol.">
        <title>The Global Catalogue of Microorganisms (GCM) 10K type strain sequencing project: providing services to taxonomists for standard genome sequencing and annotation.</title>
        <authorList>
            <consortium name="The Broad Institute Genomics Platform"/>
            <consortium name="The Broad Institute Genome Sequencing Center for Infectious Disease"/>
            <person name="Wu L."/>
            <person name="Ma J."/>
        </authorList>
    </citation>
    <scope>NUCLEOTIDE SEQUENCE [LARGE SCALE GENOMIC DNA]</scope>
    <source>
        <strain evidence="2">JCM 17919</strain>
    </source>
</reference>
<evidence type="ECO:0000313" key="2">
    <source>
        <dbReference type="Proteomes" id="UP001501725"/>
    </source>
</evidence>
<sequence>MAYPNLTLISALRGAAQQLRNGAPYAWGDHGSCNCGHVLQVVTHLSREEIVRHARTGIGEWTEIAEDYCGVTDAPVTLLVSRLEAIGLTPTDIHCLEYLQDRAVLDRLPGGFRWLQKNVREDVIVYFETFAALLEEQLLPRIDISELERPVPVPA</sequence>
<gene>
    <name evidence="1" type="ORF">GCM10023184_02050</name>
</gene>
<keyword evidence="2" id="KW-1185">Reference proteome</keyword>
<protein>
    <recommendedName>
        <fullName evidence="3">DUF86 domain-containing protein</fullName>
    </recommendedName>
</protein>